<dbReference type="PRINTS" id="PR00119">
    <property type="entry name" value="CATATPASE"/>
</dbReference>
<accession>A0A0V0QM57</accession>
<keyword evidence="10" id="KW-1278">Translocase</keyword>
<evidence type="ECO:0000256" key="6">
    <source>
        <dbReference type="ARBA" id="ARBA00022741"/>
    </source>
</evidence>
<evidence type="ECO:0000256" key="2">
    <source>
        <dbReference type="ARBA" id="ARBA00022448"/>
    </source>
</evidence>
<dbReference type="InParanoid" id="A0A0V0QM57"/>
<evidence type="ECO:0000256" key="10">
    <source>
        <dbReference type="ARBA" id="ARBA00022967"/>
    </source>
</evidence>
<dbReference type="PANTHER" id="PTHR24093:SF369">
    <property type="entry name" value="CALCIUM-TRANSPORTING ATPASE"/>
    <property type="match status" value="1"/>
</dbReference>
<dbReference type="PRINTS" id="PR00121">
    <property type="entry name" value="NAKATPASE"/>
</dbReference>
<keyword evidence="15" id="KW-0739">Sodium transport</keyword>
<dbReference type="InterPro" id="IPR006408">
    <property type="entry name" value="P-type_ATPase_IIB"/>
</dbReference>
<comment type="caution">
    <text evidence="18">Lacks conserved residue(s) required for the propagation of feature annotation.</text>
</comment>
<dbReference type="Gene3D" id="3.40.50.1000">
    <property type="entry name" value="HAD superfamily/HAD-like"/>
    <property type="match status" value="1"/>
</dbReference>
<gene>
    <name evidence="20" type="ORF">PPERSA_07024</name>
</gene>
<dbReference type="Gene3D" id="1.20.1110.10">
    <property type="entry name" value="Calcium-transporting ATPase, transmembrane domain"/>
    <property type="match status" value="1"/>
</dbReference>
<dbReference type="GO" id="GO:0012505">
    <property type="term" value="C:endomembrane system"/>
    <property type="evidence" value="ECO:0007669"/>
    <property type="project" value="UniProtKB-SubCell"/>
</dbReference>
<evidence type="ECO:0000256" key="5">
    <source>
        <dbReference type="ARBA" id="ARBA00022723"/>
    </source>
</evidence>
<keyword evidence="21" id="KW-1185">Reference proteome</keyword>
<keyword evidence="14 18" id="KW-0472">Membrane</keyword>
<organism evidence="20 21">
    <name type="scientific">Pseudocohnilembus persalinus</name>
    <name type="common">Ciliate</name>
    <dbReference type="NCBI Taxonomy" id="266149"/>
    <lineage>
        <taxon>Eukaryota</taxon>
        <taxon>Sar</taxon>
        <taxon>Alveolata</taxon>
        <taxon>Ciliophora</taxon>
        <taxon>Intramacronucleata</taxon>
        <taxon>Oligohymenophorea</taxon>
        <taxon>Scuticociliatia</taxon>
        <taxon>Philasterida</taxon>
        <taxon>Pseudocohnilembidae</taxon>
        <taxon>Pseudocohnilembus</taxon>
    </lineage>
</organism>
<keyword evidence="13 18" id="KW-0406">Ion transport</keyword>
<evidence type="ECO:0000256" key="15">
    <source>
        <dbReference type="ARBA" id="ARBA00023201"/>
    </source>
</evidence>
<dbReference type="InterPro" id="IPR059000">
    <property type="entry name" value="ATPase_P-type_domA"/>
</dbReference>
<dbReference type="OrthoDB" id="3352408at2759"/>
<dbReference type="Gene3D" id="3.40.1110.10">
    <property type="entry name" value="Calcium-transporting ATPase, cytoplasmic domain N"/>
    <property type="match status" value="1"/>
</dbReference>
<evidence type="ECO:0000256" key="16">
    <source>
        <dbReference type="ARBA" id="ARBA00048694"/>
    </source>
</evidence>
<dbReference type="InterPro" id="IPR001757">
    <property type="entry name" value="P_typ_ATPase"/>
</dbReference>
<proteinExistence type="inferred from homology"/>
<dbReference type="InterPro" id="IPR004014">
    <property type="entry name" value="ATPase_P-typ_cation-transptr_N"/>
</dbReference>
<keyword evidence="4 18" id="KW-0812">Transmembrane</keyword>
<evidence type="ECO:0000256" key="3">
    <source>
        <dbReference type="ARBA" id="ARBA00022568"/>
    </source>
</evidence>
<dbReference type="InterPro" id="IPR023298">
    <property type="entry name" value="ATPase_P-typ_TM_dom_sf"/>
</dbReference>
<keyword evidence="11 18" id="KW-1133">Transmembrane helix</keyword>
<dbReference type="OMA" id="MWKLMLG"/>
<dbReference type="InterPro" id="IPR008250">
    <property type="entry name" value="ATPase_P-typ_transduc_dom_A_sf"/>
</dbReference>
<dbReference type="InterPro" id="IPR018303">
    <property type="entry name" value="ATPase_P-typ_P_site"/>
</dbReference>
<keyword evidence="12" id="KW-0915">Sodium</keyword>
<dbReference type="Pfam" id="PF13246">
    <property type="entry name" value="Cation_ATPase"/>
    <property type="match status" value="1"/>
</dbReference>
<keyword evidence="9" id="KW-0460">Magnesium</keyword>
<dbReference type="NCBIfam" id="TIGR01517">
    <property type="entry name" value="ATPase-IIB_Ca"/>
    <property type="match status" value="1"/>
</dbReference>
<evidence type="ECO:0000256" key="4">
    <source>
        <dbReference type="ARBA" id="ARBA00022692"/>
    </source>
</evidence>
<dbReference type="GO" id="GO:0005524">
    <property type="term" value="F:ATP binding"/>
    <property type="evidence" value="ECO:0007669"/>
    <property type="project" value="UniProtKB-KW"/>
</dbReference>
<dbReference type="PROSITE" id="PS00154">
    <property type="entry name" value="ATPASE_E1_E2"/>
    <property type="match status" value="1"/>
</dbReference>
<evidence type="ECO:0000256" key="7">
    <source>
        <dbReference type="ARBA" id="ARBA00022837"/>
    </source>
</evidence>
<name>A0A0V0QM57_PSEPJ</name>
<keyword evidence="2 18" id="KW-0813">Transport</keyword>
<evidence type="ECO:0000313" key="20">
    <source>
        <dbReference type="EMBL" id="KRX03196.1"/>
    </source>
</evidence>
<dbReference type="Pfam" id="PF00689">
    <property type="entry name" value="Cation_ATPase_C"/>
    <property type="match status" value="1"/>
</dbReference>
<dbReference type="InterPro" id="IPR044492">
    <property type="entry name" value="P_typ_ATPase_HD_dom"/>
</dbReference>
<evidence type="ECO:0000313" key="21">
    <source>
        <dbReference type="Proteomes" id="UP000054937"/>
    </source>
</evidence>
<dbReference type="FunFam" id="3.40.1110.10:FF:000045">
    <property type="entry name" value="Calcium-transporting ATPase"/>
    <property type="match status" value="1"/>
</dbReference>
<reference evidence="20 21" key="1">
    <citation type="journal article" date="2015" name="Sci. Rep.">
        <title>Genome of the facultative scuticociliatosis pathogen Pseudocohnilembus persalinus provides insight into its virulence through horizontal gene transfer.</title>
        <authorList>
            <person name="Xiong J."/>
            <person name="Wang G."/>
            <person name="Cheng J."/>
            <person name="Tian M."/>
            <person name="Pan X."/>
            <person name="Warren A."/>
            <person name="Jiang C."/>
            <person name="Yuan D."/>
            <person name="Miao W."/>
        </authorList>
    </citation>
    <scope>NUCLEOTIDE SEQUENCE [LARGE SCALE GENOMIC DNA]</scope>
    <source>
        <strain evidence="20">36N120E</strain>
    </source>
</reference>
<dbReference type="FunFam" id="3.40.50.1000:FF:000001">
    <property type="entry name" value="Phospholipid-transporting ATPase IC"/>
    <property type="match status" value="1"/>
</dbReference>
<comment type="catalytic activity">
    <reaction evidence="16 18">
        <text>Ca(2+)(in) + ATP + H2O = Ca(2+)(out) + ADP + phosphate + H(+)</text>
        <dbReference type="Rhea" id="RHEA:18105"/>
        <dbReference type="ChEBI" id="CHEBI:15377"/>
        <dbReference type="ChEBI" id="CHEBI:15378"/>
        <dbReference type="ChEBI" id="CHEBI:29108"/>
        <dbReference type="ChEBI" id="CHEBI:30616"/>
        <dbReference type="ChEBI" id="CHEBI:43474"/>
        <dbReference type="ChEBI" id="CHEBI:456216"/>
        <dbReference type="EC" id="7.2.2.10"/>
    </reaction>
</comment>
<dbReference type="Gene3D" id="2.70.150.10">
    <property type="entry name" value="Calcium-transporting ATPase, cytoplasmic transduction domain A"/>
    <property type="match status" value="1"/>
</dbReference>
<dbReference type="SUPFAM" id="SSF81653">
    <property type="entry name" value="Calcium ATPase, transduction domain A"/>
    <property type="match status" value="1"/>
</dbReference>
<dbReference type="InterPro" id="IPR036412">
    <property type="entry name" value="HAD-like_sf"/>
</dbReference>
<evidence type="ECO:0000256" key="18">
    <source>
        <dbReference type="RuleBase" id="RU361146"/>
    </source>
</evidence>
<dbReference type="GO" id="GO:0005388">
    <property type="term" value="F:P-type calcium transporter activity"/>
    <property type="evidence" value="ECO:0007669"/>
    <property type="project" value="UniProtKB-EC"/>
</dbReference>
<dbReference type="InterPro" id="IPR023299">
    <property type="entry name" value="ATPase_P-typ_cyto_dom_N"/>
</dbReference>
<dbReference type="GO" id="GO:0016887">
    <property type="term" value="F:ATP hydrolysis activity"/>
    <property type="evidence" value="ECO:0007669"/>
    <property type="project" value="InterPro"/>
</dbReference>
<dbReference type="SUPFAM" id="SSF81665">
    <property type="entry name" value="Calcium ATPase, transmembrane domain M"/>
    <property type="match status" value="1"/>
</dbReference>
<sequence length="1033" mass="116078">MIKFQDEVQIIPVQTYFKVDREELSNIFEPDSIQDRLSMQKLRAYGGIHGLAKLIRTNLKMGIGENDRELREDHFGMNDPTIKKSKSLWSMVMECFEDLMLQILCIAAAVSTVIGIAQEGFQTGWMEGMTILLAVIIIVSVQSGNNYIKEKQFEKLNAKKEEMKHHVMREGVIQYLDSKQLLVGDLLTIQIGDILQVDGILLEGSELQMDESAITGESEMIHKIPIVDNEDKPTNLTPFLVSGSRVMEGSGKMLICTVGKETQIGKLKEKLIEEQPPTPLQMKLEGVAEDIGKIGTIAALLTMLALWVHLGVNIYLGQHCFICVNSLSQIVNAFLIAVTIVVVAVPEGLPLAVTIALAFSVGKMKDENNLVKQLSSCEIMGGATNICSDKTGTLTQNLMSVEKLYLDGQDFSHENIRKELFSKHVLSLFNESVCINSSAFPKLDSSTGRWDQIGNKTECALIELAHTFGCNYQTYRPSDKIIRVIPFSSSRKKMTTVYQYAPSFLRVFVKGATEVVLERCNNIITSRGYVTNDYLKKEQIKQHVIKKYANSALRTLGIAYKDIPYTSSYATLNENYLESDLTLIAIAGIKDPLRPNISEAIQRCKNSGIRVRMVTGDNIYTAVAIAKDCGILNGEDNKREQYEVLEGKQFRELVGGLTYENPYGQTPEERGQPKVGDYEMFKAVARDLRVMARSTPDDKYILVTGLLEMGEVVAVTGDGTNDAPALKKADVGFAMGISGTEVAKEAAGIILLDDNFASIVTACKWGRNVYESVRKFIQFQLTVNVSALFMSFMSSVVLQVSPLNSIEMLWVNIIMDTFASLALSTEPPTDKLMDKGPYRRNESIISPNMWRNIFGQSVYQIAVLTWLLFKGPEFFEIESSLKMVSYDPQQAIHFTIFFQTFVLMQIFNEFNSRKLERNEINIFAGLFNNWLFWLIIVITFVVQYGLVEYGGQFVGVTKLNLYQHLWCVAFGAGSIVTGVLIKIFPNVIFNQITLFKEDPLHIRNLNRSWTKMIRRRSSLRMGYDPSQFEKAKQ</sequence>
<dbReference type="GO" id="GO:0008554">
    <property type="term" value="F:P-type sodium transporter activity"/>
    <property type="evidence" value="ECO:0007669"/>
    <property type="project" value="UniProtKB-EC"/>
</dbReference>
<comment type="function">
    <text evidence="18">Catalyzes the hydrolysis of ATP coupled with the transport of calcium.</text>
</comment>
<feature type="domain" description="Cation-transporting P-type ATPase N-terminal" evidence="19">
    <location>
        <begin position="44"/>
        <end position="116"/>
    </location>
</feature>
<dbReference type="EMBL" id="LDAU01000142">
    <property type="protein sequence ID" value="KRX03196.1"/>
    <property type="molecule type" value="Genomic_DNA"/>
</dbReference>
<dbReference type="SFLD" id="SFLDS00003">
    <property type="entry name" value="Haloacid_Dehalogenase"/>
    <property type="match status" value="1"/>
</dbReference>
<dbReference type="InterPro" id="IPR006068">
    <property type="entry name" value="ATPase_P-typ_cation-transptr_C"/>
</dbReference>
<keyword evidence="5" id="KW-0479">Metal-binding</keyword>
<feature type="transmembrane region" description="Helical" evidence="18">
    <location>
        <begin position="291"/>
        <end position="310"/>
    </location>
</feature>
<feature type="transmembrane region" description="Helical" evidence="18">
    <location>
        <begin position="330"/>
        <end position="359"/>
    </location>
</feature>
<dbReference type="SUPFAM" id="SSF56784">
    <property type="entry name" value="HAD-like"/>
    <property type="match status" value="1"/>
</dbReference>
<dbReference type="CDD" id="cd02081">
    <property type="entry name" value="P-type_ATPase_Ca_PMCA-like"/>
    <property type="match status" value="1"/>
</dbReference>
<dbReference type="FunFam" id="1.20.1110.10:FF:000039">
    <property type="entry name" value="Calcium-transporting ATPase"/>
    <property type="match status" value="1"/>
</dbReference>
<dbReference type="EC" id="7.2.2.10" evidence="18"/>
<evidence type="ECO:0000259" key="19">
    <source>
        <dbReference type="SMART" id="SM00831"/>
    </source>
</evidence>
<evidence type="ECO:0000256" key="12">
    <source>
        <dbReference type="ARBA" id="ARBA00023053"/>
    </source>
</evidence>
<dbReference type="FunFam" id="3.40.50.1000:FF:000191">
    <property type="entry name" value="Calcium-transporting ATPase"/>
    <property type="match status" value="1"/>
</dbReference>
<dbReference type="GO" id="GO:0046872">
    <property type="term" value="F:metal ion binding"/>
    <property type="evidence" value="ECO:0007669"/>
    <property type="project" value="UniProtKB-KW"/>
</dbReference>
<evidence type="ECO:0000256" key="8">
    <source>
        <dbReference type="ARBA" id="ARBA00022840"/>
    </source>
</evidence>
<dbReference type="PANTHER" id="PTHR24093">
    <property type="entry name" value="CATION TRANSPORTING ATPASE"/>
    <property type="match status" value="1"/>
</dbReference>
<dbReference type="SFLD" id="SFLDF00027">
    <property type="entry name" value="p-type_atpase"/>
    <property type="match status" value="1"/>
</dbReference>
<dbReference type="Pfam" id="PF00690">
    <property type="entry name" value="Cation_ATPase_N"/>
    <property type="match status" value="1"/>
</dbReference>
<comment type="caution">
    <text evidence="20">The sequence shown here is derived from an EMBL/GenBank/DDBJ whole genome shotgun (WGS) entry which is preliminary data.</text>
</comment>
<evidence type="ECO:0000256" key="11">
    <source>
        <dbReference type="ARBA" id="ARBA00022989"/>
    </source>
</evidence>
<comment type="similarity">
    <text evidence="18">Belongs to the cation transport ATPase (P-type) (TC 3.A.3) family.</text>
</comment>
<evidence type="ECO:0000256" key="9">
    <source>
        <dbReference type="ARBA" id="ARBA00022842"/>
    </source>
</evidence>
<evidence type="ECO:0000256" key="13">
    <source>
        <dbReference type="ARBA" id="ARBA00023065"/>
    </source>
</evidence>
<evidence type="ECO:0000256" key="14">
    <source>
        <dbReference type="ARBA" id="ARBA00023136"/>
    </source>
</evidence>
<keyword evidence="6 18" id="KW-0547">Nucleotide-binding</keyword>
<dbReference type="SUPFAM" id="SSF81660">
    <property type="entry name" value="Metal cation-transporting ATPase, ATP-binding domain N"/>
    <property type="match status" value="1"/>
</dbReference>
<keyword evidence="7 18" id="KW-0106">Calcium</keyword>
<keyword evidence="3 18" id="KW-0109">Calcium transport</keyword>
<evidence type="ECO:0000256" key="17">
    <source>
        <dbReference type="ARBA" id="ARBA00049499"/>
    </source>
</evidence>
<dbReference type="SMART" id="SM00831">
    <property type="entry name" value="Cation_ATPase_N"/>
    <property type="match status" value="1"/>
</dbReference>
<dbReference type="SFLD" id="SFLDG00002">
    <property type="entry name" value="C1.7:_P-type_atpase_like"/>
    <property type="match status" value="1"/>
</dbReference>
<dbReference type="InterPro" id="IPR023214">
    <property type="entry name" value="HAD_sf"/>
</dbReference>
<comment type="catalytic activity">
    <reaction evidence="17">
        <text>Na(+)(in) + ATP + H2O = Na(+)(out) + ADP + phosphate + H(+)</text>
        <dbReference type="Rhea" id="RHEA:14633"/>
        <dbReference type="ChEBI" id="CHEBI:15377"/>
        <dbReference type="ChEBI" id="CHEBI:15378"/>
        <dbReference type="ChEBI" id="CHEBI:29101"/>
        <dbReference type="ChEBI" id="CHEBI:30616"/>
        <dbReference type="ChEBI" id="CHEBI:43474"/>
        <dbReference type="ChEBI" id="CHEBI:456216"/>
        <dbReference type="EC" id="7.2.2.3"/>
    </reaction>
    <physiologicalReaction direction="left-to-right" evidence="17">
        <dbReference type="Rhea" id="RHEA:14634"/>
    </physiologicalReaction>
</comment>
<dbReference type="AlphaFoldDB" id="A0A0V0QM57"/>
<feature type="transmembrane region" description="Helical" evidence="18">
    <location>
        <begin position="961"/>
        <end position="981"/>
    </location>
</feature>
<protein>
    <recommendedName>
        <fullName evidence="18">Calcium-transporting ATPase</fullName>
        <ecNumber evidence="18">7.2.2.10</ecNumber>
    </recommendedName>
</protein>
<feature type="transmembrane region" description="Helical" evidence="18">
    <location>
        <begin position="920"/>
        <end position="941"/>
    </location>
</feature>
<dbReference type="NCBIfam" id="TIGR01494">
    <property type="entry name" value="ATPase_P-type"/>
    <property type="match status" value="2"/>
</dbReference>
<dbReference type="GO" id="GO:0005886">
    <property type="term" value="C:plasma membrane"/>
    <property type="evidence" value="ECO:0007669"/>
    <property type="project" value="TreeGrafter"/>
</dbReference>
<dbReference type="Proteomes" id="UP000054937">
    <property type="component" value="Unassembled WGS sequence"/>
</dbReference>
<keyword evidence="8 18" id="KW-0067">ATP-binding</keyword>
<evidence type="ECO:0000256" key="1">
    <source>
        <dbReference type="ARBA" id="ARBA00004127"/>
    </source>
</evidence>
<comment type="subcellular location">
    <subcellularLocation>
        <location evidence="1">Endomembrane system</location>
        <topology evidence="1">Multi-pass membrane protein</topology>
    </subcellularLocation>
    <subcellularLocation>
        <location evidence="18">Membrane</location>
        <topology evidence="18">Multi-pass membrane protein</topology>
    </subcellularLocation>
</comment>
<dbReference type="Pfam" id="PF00122">
    <property type="entry name" value="E1-E2_ATPase"/>
    <property type="match status" value="1"/>
</dbReference>
<feature type="transmembrane region" description="Helical" evidence="18">
    <location>
        <begin position="889"/>
        <end position="908"/>
    </location>
</feature>